<dbReference type="GO" id="GO:0032259">
    <property type="term" value="P:methylation"/>
    <property type="evidence" value="ECO:0007669"/>
    <property type="project" value="UniProtKB-KW"/>
</dbReference>
<protein>
    <submittedName>
        <fullName evidence="2">Class I SAM-dependent methyltransferase</fullName>
    </submittedName>
</protein>
<evidence type="ECO:0000313" key="2">
    <source>
        <dbReference type="EMBL" id="NDY56094.1"/>
    </source>
</evidence>
<organism evidence="2 3">
    <name type="scientific">Desulfolutivibrio sulfodismutans</name>
    <dbReference type="NCBI Taxonomy" id="63561"/>
    <lineage>
        <taxon>Bacteria</taxon>
        <taxon>Pseudomonadati</taxon>
        <taxon>Thermodesulfobacteriota</taxon>
        <taxon>Desulfovibrionia</taxon>
        <taxon>Desulfovibrionales</taxon>
        <taxon>Desulfovibrionaceae</taxon>
        <taxon>Desulfolutivibrio</taxon>
    </lineage>
</organism>
<keyword evidence="2" id="KW-0808">Transferase</keyword>
<proteinExistence type="predicted"/>
<dbReference type="InterPro" id="IPR029063">
    <property type="entry name" value="SAM-dependent_MTases_sf"/>
</dbReference>
<keyword evidence="3" id="KW-1185">Reference proteome</keyword>
<reference evidence="2 3" key="1">
    <citation type="submission" date="2020-02" db="EMBL/GenBank/DDBJ databases">
        <title>Comparative genomics of sulfur disproportionating microorganisms.</title>
        <authorList>
            <person name="Ward L.M."/>
            <person name="Bertran E."/>
            <person name="Johnston D.T."/>
        </authorList>
    </citation>
    <scope>NUCLEOTIDE SEQUENCE [LARGE SCALE GENOMIC DNA]</scope>
    <source>
        <strain evidence="2 3">DSM 3696</strain>
    </source>
</reference>
<dbReference type="PANTHER" id="PTHR43591:SF110">
    <property type="entry name" value="RHODANESE DOMAIN-CONTAINING PROTEIN"/>
    <property type="match status" value="1"/>
</dbReference>
<dbReference type="InterPro" id="IPR013216">
    <property type="entry name" value="Methyltransf_11"/>
</dbReference>
<evidence type="ECO:0000259" key="1">
    <source>
        <dbReference type="Pfam" id="PF08241"/>
    </source>
</evidence>
<gene>
    <name evidence="2" type="ORF">G3N56_04955</name>
</gene>
<dbReference type="CDD" id="cd02440">
    <property type="entry name" value="AdoMet_MTases"/>
    <property type="match status" value="1"/>
</dbReference>
<dbReference type="Proteomes" id="UP000469724">
    <property type="component" value="Unassembled WGS sequence"/>
</dbReference>
<dbReference type="GO" id="GO:0008757">
    <property type="term" value="F:S-adenosylmethionine-dependent methyltransferase activity"/>
    <property type="evidence" value="ECO:0007669"/>
    <property type="project" value="InterPro"/>
</dbReference>
<dbReference type="PANTHER" id="PTHR43591">
    <property type="entry name" value="METHYLTRANSFERASE"/>
    <property type="match status" value="1"/>
</dbReference>
<dbReference type="AlphaFoldDB" id="A0A7K3NIS5"/>
<dbReference type="SUPFAM" id="SSF53335">
    <property type="entry name" value="S-adenosyl-L-methionine-dependent methyltransferases"/>
    <property type="match status" value="1"/>
</dbReference>
<feature type="domain" description="Methyltransferase type 11" evidence="1">
    <location>
        <begin position="45"/>
        <end position="132"/>
    </location>
</feature>
<comment type="caution">
    <text evidence="2">The sequence shown here is derived from an EMBL/GenBank/DDBJ whole genome shotgun (WGS) entry which is preliminary data.</text>
</comment>
<dbReference type="EMBL" id="JAAGRQ010000014">
    <property type="protein sequence ID" value="NDY56094.1"/>
    <property type="molecule type" value="Genomic_DNA"/>
</dbReference>
<name>A0A7K3NIS5_9BACT</name>
<dbReference type="RefSeq" id="WP_163301151.1">
    <property type="nucleotide sequence ID" value="NZ_JAAGRQ010000014.1"/>
</dbReference>
<dbReference type="Gene3D" id="3.40.50.150">
    <property type="entry name" value="Vaccinia Virus protein VP39"/>
    <property type="match status" value="1"/>
</dbReference>
<evidence type="ECO:0000313" key="3">
    <source>
        <dbReference type="Proteomes" id="UP000469724"/>
    </source>
</evidence>
<sequence>MWDTDAARRYDAWFTTPRGAFALRREVRLLEHMASGWPRRGQRLLEIGCGTGIFLEVLHQAGFDVAGLDKSPAMLEAARARMGALADLHLGDAEHLPFDDNEFDFAVILTVLEFCPDPGLALREAARVARKGLIIGFLNRLSLHWLFTRGLPGSRGGSILGQARWFLPWEMQQLAMENLGRRPYVCRSVLPGPMATWRDTPPWRRLNAPILPLPLGAFCAARVDLLGDPVTTPLHALKAKPGIG</sequence>
<dbReference type="Pfam" id="PF08241">
    <property type="entry name" value="Methyltransf_11"/>
    <property type="match status" value="1"/>
</dbReference>
<accession>A0A7K3NIS5</accession>
<keyword evidence="2" id="KW-0489">Methyltransferase</keyword>